<dbReference type="EMBL" id="FQWF01000003">
    <property type="protein sequence ID" value="SHG21795.1"/>
    <property type="molecule type" value="Genomic_DNA"/>
</dbReference>
<organism evidence="1 2">
    <name type="scientific">Flavobacterium micromati</name>
    <dbReference type="NCBI Taxonomy" id="229205"/>
    <lineage>
        <taxon>Bacteria</taxon>
        <taxon>Pseudomonadati</taxon>
        <taxon>Bacteroidota</taxon>
        <taxon>Flavobacteriia</taxon>
        <taxon>Flavobacteriales</taxon>
        <taxon>Flavobacteriaceae</taxon>
        <taxon>Flavobacterium</taxon>
    </lineage>
</organism>
<dbReference type="RefSeq" id="WP_073017771.1">
    <property type="nucleotide sequence ID" value="NZ_FQWF01000003.1"/>
</dbReference>
<evidence type="ECO:0000313" key="2">
    <source>
        <dbReference type="Proteomes" id="UP000184020"/>
    </source>
</evidence>
<evidence type="ECO:0000313" key="1">
    <source>
        <dbReference type="EMBL" id="SHG21795.1"/>
    </source>
</evidence>
<keyword evidence="2" id="KW-1185">Reference proteome</keyword>
<gene>
    <name evidence="1" type="ORF">SAMN05444372_103225</name>
</gene>
<dbReference type="OrthoDB" id="680581at2"/>
<proteinExistence type="predicted"/>
<accession>A0A1M5I0N3</accession>
<dbReference type="Proteomes" id="UP000184020">
    <property type="component" value="Unassembled WGS sequence"/>
</dbReference>
<reference evidence="2" key="1">
    <citation type="submission" date="2016-11" db="EMBL/GenBank/DDBJ databases">
        <authorList>
            <person name="Varghese N."/>
            <person name="Submissions S."/>
        </authorList>
    </citation>
    <scope>NUCLEOTIDE SEQUENCE [LARGE SCALE GENOMIC DNA]</scope>
    <source>
        <strain evidence="2">DSM 17659</strain>
    </source>
</reference>
<dbReference type="STRING" id="229205.SAMN05444372_103225"/>
<dbReference type="AlphaFoldDB" id="A0A1M5I0N3"/>
<name>A0A1M5I0N3_9FLAO</name>
<sequence>MKTEEQLNQEILEITTMIRNEYPELIKYLDETPLAIPVDNSPDINNKALVDYAQSLKNIIIKYGLKHE</sequence>
<protein>
    <submittedName>
        <fullName evidence="1">Uncharacterized protein</fullName>
    </submittedName>
</protein>